<accession>A0AA39HAM2</accession>
<keyword evidence="1" id="KW-0472">Membrane</keyword>
<keyword evidence="1" id="KW-0812">Transmembrane</keyword>
<keyword evidence="3" id="KW-1185">Reference proteome</keyword>
<comment type="caution">
    <text evidence="2">The sequence shown here is derived from an EMBL/GenBank/DDBJ whole genome shotgun (WGS) entry which is preliminary data.</text>
</comment>
<dbReference type="EMBL" id="JAUCMV010000004">
    <property type="protein sequence ID" value="KAK0402308.1"/>
    <property type="molecule type" value="Genomic_DNA"/>
</dbReference>
<name>A0AA39HAM2_9BILA</name>
<protein>
    <submittedName>
        <fullName evidence="2">Uncharacterized protein</fullName>
    </submittedName>
</protein>
<evidence type="ECO:0000313" key="3">
    <source>
        <dbReference type="Proteomes" id="UP001175271"/>
    </source>
</evidence>
<gene>
    <name evidence="2" type="ORF">QR680_016263</name>
</gene>
<proteinExistence type="predicted"/>
<dbReference type="AlphaFoldDB" id="A0AA39HAM2"/>
<keyword evidence="1" id="KW-1133">Transmembrane helix</keyword>
<evidence type="ECO:0000313" key="2">
    <source>
        <dbReference type="EMBL" id="KAK0402308.1"/>
    </source>
</evidence>
<organism evidence="2 3">
    <name type="scientific">Steinernema hermaphroditum</name>
    <dbReference type="NCBI Taxonomy" id="289476"/>
    <lineage>
        <taxon>Eukaryota</taxon>
        <taxon>Metazoa</taxon>
        <taxon>Ecdysozoa</taxon>
        <taxon>Nematoda</taxon>
        <taxon>Chromadorea</taxon>
        <taxon>Rhabditida</taxon>
        <taxon>Tylenchina</taxon>
        <taxon>Panagrolaimomorpha</taxon>
        <taxon>Strongyloidoidea</taxon>
        <taxon>Steinernematidae</taxon>
        <taxon>Steinernema</taxon>
    </lineage>
</organism>
<sequence>MRSLTLPPKYQSQAPFFCLEKCRYHYCTKERLVITKCCVVNYFFQNSSSIKDSYNQVGISLPGFRLFSKEMTSKTLFLVLFCLFAFVISVGECHPGAVFVHKNESTEDYDYDYNPTRDPGYVYG</sequence>
<feature type="transmembrane region" description="Helical" evidence="1">
    <location>
        <begin position="75"/>
        <end position="91"/>
    </location>
</feature>
<evidence type="ECO:0000256" key="1">
    <source>
        <dbReference type="SAM" id="Phobius"/>
    </source>
</evidence>
<dbReference type="Proteomes" id="UP001175271">
    <property type="component" value="Unassembled WGS sequence"/>
</dbReference>
<reference evidence="2" key="1">
    <citation type="submission" date="2023-06" db="EMBL/GenBank/DDBJ databases">
        <title>Genomic analysis of the entomopathogenic nematode Steinernema hermaphroditum.</title>
        <authorList>
            <person name="Schwarz E.M."/>
            <person name="Heppert J.K."/>
            <person name="Baniya A."/>
            <person name="Schwartz H.T."/>
            <person name="Tan C.-H."/>
            <person name="Antoshechkin I."/>
            <person name="Sternberg P.W."/>
            <person name="Goodrich-Blair H."/>
            <person name="Dillman A.R."/>
        </authorList>
    </citation>
    <scope>NUCLEOTIDE SEQUENCE</scope>
    <source>
        <strain evidence="2">PS9179</strain>
        <tissue evidence="2">Whole animal</tissue>
    </source>
</reference>